<evidence type="ECO:0000259" key="2">
    <source>
        <dbReference type="Pfam" id="PF20151"/>
    </source>
</evidence>
<dbReference type="EMBL" id="KZ084123">
    <property type="protein sequence ID" value="OSC99936.1"/>
    <property type="molecule type" value="Genomic_DNA"/>
</dbReference>
<dbReference type="AlphaFoldDB" id="A0A1Y2IFQ2"/>
<feature type="domain" description="DUF6533" evidence="2">
    <location>
        <begin position="53"/>
        <end position="94"/>
    </location>
</feature>
<gene>
    <name evidence="3" type="ORF">PYCCODRAFT_1437914</name>
</gene>
<feature type="transmembrane region" description="Helical" evidence="1">
    <location>
        <begin position="185"/>
        <end position="204"/>
    </location>
</feature>
<proteinExistence type="predicted"/>
<dbReference type="Proteomes" id="UP000193067">
    <property type="component" value="Unassembled WGS sequence"/>
</dbReference>
<keyword evidence="1" id="KW-0472">Membrane</keyword>
<protein>
    <recommendedName>
        <fullName evidence="2">DUF6533 domain-containing protein</fullName>
    </recommendedName>
</protein>
<feature type="transmembrane region" description="Helical" evidence="1">
    <location>
        <begin position="225"/>
        <end position="244"/>
    </location>
</feature>
<reference evidence="3 4" key="1">
    <citation type="journal article" date="2015" name="Biotechnol. Biofuels">
        <title>Enhanced degradation of softwood versus hardwood by the white-rot fungus Pycnoporus coccineus.</title>
        <authorList>
            <person name="Couturier M."/>
            <person name="Navarro D."/>
            <person name="Chevret D."/>
            <person name="Henrissat B."/>
            <person name="Piumi F."/>
            <person name="Ruiz-Duenas F.J."/>
            <person name="Martinez A.T."/>
            <person name="Grigoriev I.V."/>
            <person name="Riley R."/>
            <person name="Lipzen A."/>
            <person name="Berrin J.G."/>
            <person name="Master E.R."/>
            <person name="Rosso M.N."/>
        </authorList>
    </citation>
    <scope>NUCLEOTIDE SEQUENCE [LARGE SCALE GENOMIC DNA]</scope>
    <source>
        <strain evidence="3 4">BRFM310</strain>
    </source>
</reference>
<name>A0A1Y2IFQ2_TRAC3</name>
<dbReference type="STRING" id="1353009.A0A1Y2IFQ2"/>
<keyword evidence="4" id="KW-1185">Reference proteome</keyword>
<evidence type="ECO:0000313" key="4">
    <source>
        <dbReference type="Proteomes" id="UP000193067"/>
    </source>
</evidence>
<sequence length="329" mass="36348">MVGIYKSVLELQSLHLSRSPLGPEERIMSTTETTATELAQIFQVLASTDSTVLAVCTLLIYDWVICLDQEISAIWSKPRTGASILYLFNRYSLLASYILNMSTIGRICVGVLWLSIVLEFSFLLSPAVFSSLRVYALTEQNKALSGLTLALGMMPFIVNVATAYQTQVTNSPVVGCSNVYNTPDAIVFLIPIILCDTVVVMVTWMKVFRGHQYLKGSMQQPTLHLVMLENGIILLCLNGMQIILNIPSLVAILPQESYFSEFIDPITSVLTSHFILNLRAVHEQQSSCSVPSIVFLENRTAEEQTFLNSLTGPVHSFSDCGIDTIHSPV</sequence>
<feature type="transmembrane region" description="Helical" evidence="1">
    <location>
        <begin position="144"/>
        <end position="165"/>
    </location>
</feature>
<evidence type="ECO:0000256" key="1">
    <source>
        <dbReference type="SAM" id="Phobius"/>
    </source>
</evidence>
<feature type="transmembrane region" description="Helical" evidence="1">
    <location>
        <begin position="111"/>
        <end position="132"/>
    </location>
</feature>
<keyword evidence="1" id="KW-0812">Transmembrane</keyword>
<accession>A0A1Y2IFQ2</accession>
<dbReference type="InterPro" id="IPR045340">
    <property type="entry name" value="DUF6533"/>
</dbReference>
<organism evidence="3 4">
    <name type="scientific">Trametes coccinea (strain BRFM310)</name>
    <name type="common">Pycnoporus coccineus</name>
    <dbReference type="NCBI Taxonomy" id="1353009"/>
    <lineage>
        <taxon>Eukaryota</taxon>
        <taxon>Fungi</taxon>
        <taxon>Dikarya</taxon>
        <taxon>Basidiomycota</taxon>
        <taxon>Agaricomycotina</taxon>
        <taxon>Agaricomycetes</taxon>
        <taxon>Polyporales</taxon>
        <taxon>Polyporaceae</taxon>
        <taxon>Trametes</taxon>
    </lineage>
</organism>
<dbReference type="OrthoDB" id="2802907at2759"/>
<dbReference type="Pfam" id="PF20151">
    <property type="entry name" value="DUF6533"/>
    <property type="match status" value="1"/>
</dbReference>
<keyword evidence="1" id="KW-1133">Transmembrane helix</keyword>
<evidence type="ECO:0000313" key="3">
    <source>
        <dbReference type="EMBL" id="OSC99936.1"/>
    </source>
</evidence>